<dbReference type="EMBL" id="VKKU01000002">
    <property type="protein sequence ID" value="TSB02635.1"/>
    <property type="molecule type" value="Genomic_DNA"/>
</dbReference>
<dbReference type="InterPro" id="IPR027417">
    <property type="entry name" value="P-loop_NTPase"/>
</dbReference>
<dbReference type="InterPro" id="IPR050206">
    <property type="entry name" value="FtsK/SpoIIIE/SftA"/>
</dbReference>
<dbReference type="Gene3D" id="1.10.10.10">
    <property type="entry name" value="Winged helix-like DNA-binding domain superfamily/Winged helix DNA-binding domain"/>
    <property type="match status" value="1"/>
</dbReference>
<evidence type="ECO:0000313" key="21">
    <source>
        <dbReference type="Proteomes" id="UP000320160"/>
    </source>
</evidence>
<keyword evidence="10 18" id="KW-1133">Transmembrane helix</keyword>
<feature type="binding site" evidence="16">
    <location>
        <begin position="406"/>
        <end position="413"/>
    </location>
    <ligand>
        <name>ATP</name>
        <dbReference type="ChEBI" id="CHEBI:30616"/>
    </ligand>
</feature>
<dbReference type="InterPro" id="IPR025199">
    <property type="entry name" value="FtsK_4TM"/>
</dbReference>
<evidence type="ECO:0000256" key="8">
    <source>
        <dbReference type="ARBA" id="ARBA00022829"/>
    </source>
</evidence>
<feature type="region of interest" description="Disordered" evidence="17">
    <location>
        <begin position="204"/>
        <end position="237"/>
    </location>
</feature>
<dbReference type="SUPFAM" id="SSF52540">
    <property type="entry name" value="P-loop containing nucleoside triphosphate hydrolases"/>
    <property type="match status" value="1"/>
</dbReference>
<dbReference type="Pfam" id="PF01580">
    <property type="entry name" value="FtsK_SpoIIIE"/>
    <property type="match status" value="1"/>
</dbReference>
<feature type="transmembrane region" description="Helical" evidence="18">
    <location>
        <begin position="155"/>
        <end position="173"/>
    </location>
</feature>
<keyword evidence="13" id="KW-0131">Cell cycle</keyword>
<evidence type="ECO:0000256" key="4">
    <source>
        <dbReference type="ARBA" id="ARBA00022475"/>
    </source>
</evidence>
<feature type="transmembrane region" description="Helical" evidence="18">
    <location>
        <begin position="120"/>
        <end position="143"/>
    </location>
</feature>
<dbReference type="InterPro" id="IPR018541">
    <property type="entry name" value="Ftsk_gamma"/>
</dbReference>
<evidence type="ECO:0000256" key="9">
    <source>
        <dbReference type="ARBA" id="ARBA00022840"/>
    </source>
</evidence>
<keyword evidence="6 18" id="KW-0812">Transmembrane</keyword>
<comment type="function">
    <text evidence="14">Essential cell division protein that coordinates cell division and chromosome segregation. The N-terminus is involved in assembly of the cell-division machinery. The C-terminus functions as a DNA motor that moves dsDNA in an ATP-dependent manner towards the dif recombination site, which is located within the replication terminus region. Translocation stops specifically at Xer-dif sites, where FtsK interacts with the Xer recombinase, allowing activation of chromosome unlinking by recombination. FtsK orienting polar sequences (KOPS) guide the direction of DNA translocation. FtsK can remove proteins from DNA as it translocates, but translocation stops specifically at XerCD-dif site, thereby preventing removal of XerC and XerD from dif.</text>
</comment>
<evidence type="ECO:0000256" key="11">
    <source>
        <dbReference type="ARBA" id="ARBA00023125"/>
    </source>
</evidence>
<keyword evidence="4" id="KW-1003">Cell membrane</keyword>
<protein>
    <recommendedName>
        <fullName evidence="3">DNA translocase FtsK</fullName>
    </recommendedName>
</protein>
<dbReference type="InterPro" id="IPR036388">
    <property type="entry name" value="WH-like_DNA-bd_sf"/>
</dbReference>
<keyword evidence="11" id="KW-0238">DNA-binding</keyword>
<feature type="domain" description="FtsK" evidence="19">
    <location>
        <begin position="389"/>
        <end position="608"/>
    </location>
</feature>
<evidence type="ECO:0000256" key="13">
    <source>
        <dbReference type="ARBA" id="ARBA00023306"/>
    </source>
</evidence>
<proteinExistence type="inferred from homology"/>
<feature type="transmembrane region" description="Helical" evidence="18">
    <location>
        <begin position="97"/>
        <end position="114"/>
    </location>
</feature>
<dbReference type="GO" id="GO:0051301">
    <property type="term" value="P:cell division"/>
    <property type="evidence" value="ECO:0007669"/>
    <property type="project" value="UniProtKB-KW"/>
</dbReference>
<evidence type="ECO:0000256" key="6">
    <source>
        <dbReference type="ARBA" id="ARBA00022692"/>
    </source>
</evidence>
<keyword evidence="5" id="KW-0132">Cell division</keyword>
<dbReference type="InterPro" id="IPR002543">
    <property type="entry name" value="FtsK_dom"/>
</dbReference>
<dbReference type="AlphaFoldDB" id="A0A553WD63"/>
<dbReference type="PROSITE" id="PS50901">
    <property type="entry name" value="FTSK"/>
    <property type="match status" value="1"/>
</dbReference>
<dbReference type="PANTHER" id="PTHR22683">
    <property type="entry name" value="SPORULATION PROTEIN RELATED"/>
    <property type="match status" value="1"/>
</dbReference>
<evidence type="ECO:0000256" key="17">
    <source>
        <dbReference type="SAM" id="MobiDB-lite"/>
    </source>
</evidence>
<feature type="compositionally biased region" description="Basic and acidic residues" evidence="17">
    <location>
        <begin position="212"/>
        <end position="233"/>
    </location>
</feature>
<evidence type="ECO:0000256" key="15">
    <source>
        <dbReference type="ARBA" id="ARBA00025923"/>
    </source>
</evidence>
<evidence type="ECO:0000313" key="20">
    <source>
        <dbReference type="EMBL" id="TSB02635.1"/>
    </source>
</evidence>
<comment type="subcellular location">
    <subcellularLocation>
        <location evidence="1">Cell membrane</location>
        <topology evidence="1">Multi-pass membrane protein</topology>
    </subcellularLocation>
</comment>
<evidence type="ECO:0000256" key="12">
    <source>
        <dbReference type="ARBA" id="ARBA00023136"/>
    </source>
</evidence>
<name>A0A553WD63_9SPHN</name>
<dbReference type="InterPro" id="IPR041027">
    <property type="entry name" value="FtsK_alpha"/>
</dbReference>
<evidence type="ECO:0000256" key="16">
    <source>
        <dbReference type="PROSITE-ProRule" id="PRU00289"/>
    </source>
</evidence>
<dbReference type="InterPro" id="IPR003593">
    <property type="entry name" value="AAA+_ATPase"/>
</dbReference>
<dbReference type="OrthoDB" id="9807790at2"/>
<evidence type="ECO:0000256" key="1">
    <source>
        <dbReference type="ARBA" id="ARBA00004651"/>
    </source>
</evidence>
<evidence type="ECO:0000259" key="19">
    <source>
        <dbReference type="PROSITE" id="PS50901"/>
    </source>
</evidence>
<comment type="subunit">
    <text evidence="15">Homohexamer. Forms a ring that surrounds DNA.</text>
</comment>
<dbReference type="GO" id="GO:0007059">
    <property type="term" value="P:chromosome segregation"/>
    <property type="evidence" value="ECO:0007669"/>
    <property type="project" value="UniProtKB-KW"/>
</dbReference>
<dbReference type="InterPro" id="IPR036390">
    <property type="entry name" value="WH_DNA-bd_sf"/>
</dbReference>
<dbReference type="GO" id="GO:0005886">
    <property type="term" value="C:plasma membrane"/>
    <property type="evidence" value="ECO:0007669"/>
    <property type="project" value="UniProtKB-SubCell"/>
</dbReference>
<accession>A0A553WD63</accession>
<dbReference type="PANTHER" id="PTHR22683:SF41">
    <property type="entry name" value="DNA TRANSLOCASE FTSK"/>
    <property type="match status" value="1"/>
</dbReference>
<evidence type="ECO:0000256" key="5">
    <source>
        <dbReference type="ARBA" id="ARBA00022618"/>
    </source>
</evidence>
<keyword evidence="7 16" id="KW-0547">Nucleotide-binding</keyword>
<evidence type="ECO:0000256" key="18">
    <source>
        <dbReference type="SAM" id="Phobius"/>
    </source>
</evidence>
<dbReference type="CDD" id="cd01127">
    <property type="entry name" value="TrwB_TraG_TraD_VirD4"/>
    <property type="match status" value="1"/>
</dbReference>
<dbReference type="GO" id="GO:0003677">
    <property type="term" value="F:DNA binding"/>
    <property type="evidence" value="ECO:0007669"/>
    <property type="project" value="UniProtKB-KW"/>
</dbReference>
<evidence type="ECO:0000256" key="14">
    <source>
        <dbReference type="ARBA" id="ARBA00024784"/>
    </source>
</evidence>
<evidence type="ECO:0000256" key="2">
    <source>
        <dbReference type="ARBA" id="ARBA00006474"/>
    </source>
</evidence>
<organism evidence="20 21">
    <name type="scientific">Sphingorhabdus contaminans</name>
    <dbReference type="NCBI Taxonomy" id="1343899"/>
    <lineage>
        <taxon>Bacteria</taxon>
        <taxon>Pseudomonadati</taxon>
        <taxon>Pseudomonadota</taxon>
        <taxon>Alphaproteobacteria</taxon>
        <taxon>Sphingomonadales</taxon>
        <taxon>Sphingomonadaceae</taxon>
        <taxon>Sphingorhabdus</taxon>
    </lineage>
</organism>
<dbReference type="SMART" id="SM00843">
    <property type="entry name" value="Ftsk_gamma"/>
    <property type="match status" value="1"/>
</dbReference>
<dbReference type="Proteomes" id="UP000320160">
    <property type="component" value="Unassembled WGS sequence"/>
</dbReference>
<keyword evidence="8" id="KW-0159">Chromosome partition</keyword>
<evidence type="ECO:0000256" key="10">
    <source>
        <dbReference type="ARBA" id="ARBA00022989"/>
    </source>
</evidence>
<feature type="transmembrane region" description="Helical" evidence="18">
    <location>
        <begin position="61"/>
        <end position="85"/>
    </location>
</feature>
<dbReference type="Gene3D" id="3.40.50.300">
    <property type="entry name" value="P-loop containing nucleotide triphosphate hydrolases"/>
    <property type="match status" value="1"/>
</dbReference>
<keyword evidence="9 16" id="KW-0067">ATP-binding</keyword>
<dbReference type="Pfam" id="PF09397">
    <property type="entry name" value="FtsK_gamma"/>
    <property type="match status" value="1"/>
</dbReference>
<sequence length="753" mass="81925">MMRASLIRSGALFGAAALGLFAFFYGFSVLSYSPADAAFNSAAADVQHNWMGQPGAYIGDAALFLFGLPAIFLFPLMLIFARRLWRDVPQPQWKRQLVTCLAGMFIIGFGMAYWQHGSDIGLPAGWGGTFALLLDSAVTPLIGQVEGALGTLIRVILIVGTLLGGITVVIRSLQLERPLLRIPALPMPKFGMNLDAGTDSDEAAPVINLEPKPPRKSVEPESRKPPVIDDRSSAPKKAAFSTGARQGDFFGSYALPSLDLLDPPPAVSVPKLDKTALEANARLLESVLDDFHVKGQIVAVRPGPVVTMYELEPAAGIKSSRVVQLAEDIARNMSALSARVSTIPGRTVMGIELPNTHREAVVFQEMVGSSAFADQKGALPIILGKNISGDPVIADLAPMPHLLVAGTTGSGKSVGLNCMILSLLYRLTPDQCRMIMIDPKMLELSSYDDIPHLLSPVVTEPAKAIRALKWAVEQMEERYRMMSSLGVRNLANFNEKVRAAKAKGSPLGRRVQIGYDPMTGQPQYEEEQLAYEPMPQIVIIVDELADLMMTAGKEVEFLIQRLAQKARAAGIHLIMATQRPSVDVITGVIKANLPTRISFHVTSKIDSRTILGEQGAEQLLGKGDMLYMAGGRGLTRIHGPFVSDDEVRRVADHWRGQGQPEYIQAVTEEPEDGGFDFGGIGGEDSEEDAQYRKACQIVFESQKASTSWIQRQLRIGYNSAARLIDRMEEDGLISGPNHIGRREVLRDRNGEPL</sequence>
<evidence type="ECO:0000256" key="7">
    <source>
        <dbReference type="ARBA" id="ARBA00022741"/>
    </source>
</evidence>
<keyword evidence="12 18" id="KW-0472">Membrane</keyword>
<keyword evidence="21" id="KW-1185">Reference proteome</keyword>
<reference evidence="20 21" key="1">
    <citation type="submission" date="2019-07" db="EMBL/GenBank/DDBJ databases">
        <authorList>
            <person name="Park M."/>
        </authorList>
    </citation>
    <scope>NUCLEOTIDE SEQUENCE [LARGE SCALE GENOMIC DNA]</scope>
    <source>
        <strain evidence="20 21">KCTC32445</strain>
    </source>
</reference>
<dbReference type="Pfam" id="PF13491">
    <property type="entry name" value="FtsK_4TM"/>
    <property type="match status" value="1"/>
</dbReference>
<comment type="caution">
    <text evidence="20">The sequence shown here is derived from an EMBL/GenBank/DDBJ whole genome shotgun (WGS) entry which is preliminary data.</text>
</comment>
<dbReference type="GO" id="GO:0005524">
    <property type="term" value="F:ATP binding"/>
    <property type="evidence" value="ECO:0007669"/>
    <property type="project" value="UniProtKB-UniRule"/>
</dbReference>
<dbReference type="Gene3D" id="3.30.980.40">
    <property type="match status" value="1"/>
</dbReference>
<dbReference type="SUPFAM" id="SSF46785">
    <property type="entry name" value="Winged helix' DNA-binding domain"/>
    <property type="match status" value="1"/>
</dbReference>
<comment type="similarity">
    <text evidence="2">Belongs to the FtsK/SpoIIIE/SftA family.</text>
</comment>
<gene>
    <name evidence="20" type="ORF">FOM92_12740</name>
</gene>
<evidence type="ECO:0000256" key="3">
    <source>
        <dbReference type="ARBA" id="ARBA00020887"/>
    </source>
</evidence>
<dbReference type="SMART" id="SM00382">
    <property type="entry name" value="AAA"/>
    <property type="match status" value="1"/>
</dbReference>
<dbReference type="Pfam" id="PF17854">
    <property type="entry name" value="FtsK_alpha"/>
    <property type="match status" value="1"/>
</dbReference>